<dbReference type="EMBL" id="PUFI01000007">
    <property type="protein sequence ID" value="TDG69119.1"/>
    <property type="molecule type" value="Genomic_DNA"/>
</dbReference>
<reference evidence="7 8" key="1">
    <citation type="journal article" date="2019" name="Appl. Microbiol. Biotechnol.">
        <title>Uncovering carbohydrate metabolism through a genotype-phenotype association study of 56 lactic acid bacteria genomes.</title>
        <authorList>
            <person name="Buron-Moles G."/>
            <person name="Chailyan A."/>
            <person name="Dolejs I."/>
            <person name="Forster J."/>
            <person name="Miks M.H."/>
        </authorList>
    </citation>
    <scope>NUCLEOTIDE SEQUENCE [LARGE SCALE GENOMIC DNA]</scope>
    <source>
        <strain evidence="7 8">ATCC 700006</strain>
    </source>
</reference>
<dbReference type="InterPro" id="IPR000914">
    <property type="entry name" value="SBP_5_dom"/>
</dbReference>
<dbReference type="PANTHER" id="PTHR30290:SF10">
    <property type="entry name" value="PERIPLASMIC OLIGOPEPTIDE-BINDING PROTEIN-RELATED"/>
    <property type="match status" value="1"/>
</dbReference>
<dbReference type="GO" id="GO:0015833">
    <property type="term" value="P:peptide transport"/>
    <property type="evidence" value="ECO:0007669"/>
    <property type="project" value="UniProtKB-KW"/>
</dbReference>
<evidence type="ECO:0000313" key="7">
    <source>
        <dbReference type="EMBL" id="TDG69119.1"/>
    </source>
</evidence>
<evidence type="ECO:0000256" key="2">
    <source>
        <dbReference type="ARBA" id="ARBA00005695"/>
    </source>
</evidence>
<evidence type="ECO:0000256" key="3">
    <source>
        <dbReference type="ARBA" id="ARBA00022448"/>
    </source>
</evidence>
<gene>
    <name evidence="7" type="ORF">C5L23_001250</name>
</gene>
<keyword evidence="5" id="KW-0571">Peptide transport</keyword>
<evidence type="ECO:0000256" key="1">
    <source>
        <dbReference type="ARBA" id="ARBA00004196"/>
    </source>
</evidence>
<dbReference type="PANTHER" id="PTHR30290">
    <property type="entry name" value="PERIPLASMIC BINDING COMPONENT OF ABC TRANSPORTER"/>
    <property type="match status" value="1"/>
</dbReference>
<dbReference type="Pfam" id="PF00496">
    <property type="entry name" value="SBP_bac_5"/>
    <property type="match status" value="1"/>
</dbReference>
<keyword evidence="8" id="KW-1185">Reference proteome</keyword>
<keyword evidence="5" id="KW-0653">Protein transport</keyword>
<dbReference type="GO" id="GO:0030313">
    <property type="term" value="C:cell envelope"/>
    <property type="evidence" value="ECO:0007669"/>
    <property type="project" value="UniProtKB-SubCell"/>
</dbReference>
<evidence type="ECO:0000256" key="4">
    <source>
        <dbReference type="ARBA" id="ARBA00022729"/>
    </source>
</evidence>
<evidence type="ECO:0000259" key="6">
    <source>
        <dbReference type="Pfam" id="PF00496"/>
    </source>
</evidence>
<dbReference type="Gene3D" id="3.40.190.10">
    <property type="entry name" value="Periplasmic binding protein-like II"/>
    <property type="match status" value="1"/>
</dbReference>
<dbReference type="PIRSF" id="PIRSF002741">
    <property type="entry name" value="MppA"/>
    <property type="match status" value="1"/>
</dbReference>
<comment type="similarity">
    <text evidence="2">Belongs to the bacterial solute-binding protein 5 family.</text>
</comment>
<protein>
    <recommendedName>
        <fullName evidence="6">Solute-binding protein family 5 domain-containing protein</fullName>
    </recommendedName>
</protein>
<dbReference type="SUPFAM" id="SSF53850">
    <property type="entry name" value="Periplasmic binding protein-like II"/>
    <property type="match status" value="1"/>
</dbReference>
<dbReference type="STRING" id="907931.GCA_000165675_00683"/>
<keyword evidence="3" id="KW-0813">Transport</keyword>
<dbReference type="InterPro" id="IPR039424">
    <property type="entry name" value="SBP_5"/>
</dbReference>
<proteinExistence type="inferred from homology"/>
<accession>A0A4R5NA90</accession>
<dbReference type="Gene3D" id="3.10.105.10">
    <property type="entry name" value="Dipeptide-binding Protein, Domain 3"/>
    <property type="match status" value="1"/>
</dbReference>
<evidence type="ECO:0000256" key="5">
    <source>
        <dbReference type="ARBA" id="ARBA00022856"/>
    </source>
</evidence>
<comment type="subcellular location">
    <subcellularLocation>
        <location evidence="1">Cell envelope</location>
    </subcellularLocation>
</comment>
<keyword evidence="4" id="KW-0732">Signal</keyword>
<sequence length="535" mass="59803">MNKKRWLIASALLIVAIILFTVLRQQTSSQQKTLRVSVQNTMSTLDPNHIDEVGAEWGETQILEGLYTADAKGKITAGVAKQIVKPTENGTLYTIPLKHNQKWSDGTAVTAQDFVASAQRQVNPKTKSTRANHFKDLENYSDVLSGKVAPKNLGISAPDKYTVQIKLAHPVPYFDFVLANQLYPVNTDKLAKWGNKYGQTAETTVANGAYQVKKWNQSATQWEFVKNQHFADAKSVDFDTIKVTVVKDAYLAAKQYEAKKVDEAEISGALVANIKKSAQKDIKTSQKGRMAFLVWNADDKVAGNTNFKKAVSLAINREQLTQEVLADGSTPAKSIVPSGEVKIDGKDFNDGLSLPYDKQAAQEYLKKAQSELGQKHITLKINTADTDAYKALGVYLKQSIERNLPNVSVTLNRMPLNAEIQAFDNQNFQSGTLSWTTDFNDPIDFLDIAYSKGAINFTNWRDERYERLLEKVNQQYEPNAQRYTLAKSAAQLNNDLNGVTPLYQVANVHLQNSNKVDNLVYPLIGYQNYRYAEEK</sequence>
<dbReference type="AlphaFoldDB" id="A0A4R5NA90"/>
<name>A0A4R5NA90_9LACO</name>
<dbReference type="GO" id="GO:1904680">
    <property type="term" value="F:peptide transmembrane transporter activity"/>
    <property type="evidence" value="ECO:0007669"/>
    <property type="project" value="TreeGrafter"/>
</dbReference>
<evidence type="ECO:0000313" key="8">
    <source>
        <dbReference type="Proteomes" id="UP000295681"/>
    </source>
</evidence>
<dbReference type="RefSeq" id="WP_133264254.1">
    <property type="nucleotide sequence ID" value="NZ_JAGYGP010000004.1"/>
</dbReference>
<comment type="caution">
    <text evidence="7">The sequence shown here is derived from an EMBL/GenBank/DDBJ whole genome shotgun (WGS) entry which is preliminary data.</text>
</comment>
<dbReference type="GO" id="GO:0042597">
    <property type="term" value="C:periplasmic space"/>
    <property type="evidence" value="ECO:0007669"/>
    <property type="project" value="UniProtKB-ARBA"/>
</dbReference>
<dbReference type="Gene3D" id="3.90.76.10">
    <property type="entry name" value="Dipeptide-binding Protein, Domain 1"/>
    <property type="match status" value="1"/>
</dbReference>
<dbReference type="GO" id="GO:0043190">
    <property type="term" value="C:ATP-binding cassette (ABC) transporter complex"/>
    <property type="evidence" value="ECO:0007669"/>
    <property type="project" value="InterPro"/>
</dbReference>
<dbReference type="FunFam" id="3.90.76.10:FF:000001">
    <property type="entry name" value="Oligopeptide ABC transporter substrate-binding protein"/>
    <property type="match status" value="1"/>
</dbReference>
<feature type="domain" description="Solute-binding protein family 5" evidence="6">
    <location>
        <begin position="75"/>
        <end position="455"/>
    </location>
</feature>
<dbReference type="Proteomes" id="UP000295681">
    <property type="component" value="Unassembled WGS sequence"/>
</dbReference>
<dbReference type="CDD" id="cd08504">
    <property type="entry name" value="PBP2_OppA"/>
    <property type="match status" value="1"/>
</dbReference>
<dbReference type="InterPro" id="IPR030678">
    <property type="entry name" value="Peptide/Ni-bd"/>
</dbReference>
<organism evidence="7 8">
    <name type="scientific">Leuconostoc fallax</name>
    <dbReference type="NCBI Taxonomy" id="1251"/>
    <lineage>
        <taxon>Bacteria</taxon>
        <taxon>Bacillati</taxon>
        <taxon>Bacillota</taxon>
        <taxon>Bacilli</taxon>
        <taxon>Lactobacillales</taxon>
        <taxon>Lactobacillaceae</taxon>
        <taxon>Leuconostoc</taxon>
    </lineage>
</organism>